<evidence type="ECO:0000259" key="12">
    <source>
        <dbReference type="PROSITE" id="PS51293"/>
    </source>
</evidence>
<feature type="compositionally biased region" description="Pro residues" evidence="10">
    <location>
        <begin position="36"/>
        <end position="46"/>
    </location>
</feature>
<dbReference type="OrthoDB" id="118550at2759"/>
<dbReference type="InterPro" id="IPR001005">
    <property type="entry name" value="SANT/Myb"/>
</dbReference>
<feature type="compositionally biased region" description="Gly residues" evidence="10">
    <location>
        <begin position="487"/>
        <end position="503"/>
    </location>
</feature>
<evidence type="ECO:0000256" key="1">
    <source>
        <dbReference type="ARBA" id="ARBA00022670"/>
    </source>
</evidence>
<feature type="compositionally biased region" description="Polar residues" evidence="10">
    <location>
        <begin position="93"/>
        <end position="117"/>
    </location>
</feature>
<evidence type="ECO:0000256" key="5">
    <source>
        <dbReference type="ARBA" id="ARBA00023015"/>
    </source>
</evidence>
<evidence type="ECO:0000256" key="7">
    <source>
        <dbReference type="ARBA" id="ARBA00023125"/>
    </source>
</evidence>
<dbReference type="Proteomes" id="UP000019335">
    <property type="component" value="Unassembled WGS sequence"/>
</dbReference>
<evidence type="ECO:0000256" key="4">
    <source>
        <dbReference type="ARBA" id="ARBA00022833"/>
    </source>
</evidence>
<feature type="domain" description="SANT" evidence="12">
    <location>
        <begin position="216"/>
        <end position="259"/>
    </location>
</feature>
<evidence type="ECO:0000256" key="8">
    <source>
        <dbReference type="ARBA" id="ARBA00023163"/>
    </source>
</evidence>
<keyword evidence="4" id="KW-0862">Zinc</keyword>
<evidence type="ECO:0000256" key="3">
    <source>
        <dbReference type="ARBA" id="ARBA00022801"/>
    </source>
</evidence>
<feature type="compositionally biased region" description="Low complexity" evidence="10">
    <location>
        <begin position="555"/>
        <end position="582"/>
    </location>
</feature>
<evidence type="ECO:0000256" key="6">
    <source>
        <dbReference type="ARBA" id="ARBA00023049"/>
    </source>
</evidence>
<keyword evidence="7" id="KW-0238">DNA-binding</keyword>
<keyword evidence="2" id="KW-0479">Metal-binding</keyword>
<evidence type="ECO:0000259" key="11">
    <source>
        <dbReference type="PROSITE" id="PS50090"/>
    </source>
</evidence>
<feature type="domain" description="HTH myb-type" evidence="13">
    <location>
        <begin position="213"/>
        <end position="267"/>
    </location>
</feature>
<dbReference type="InterPro" id="IPR006447">
    <property type="entry name" value="Myb_dom_plants"/>
</dbReference>
<keyword evidence="9" id="KW-0539">Nucleus</keyword>
<evidence type="ECO:0000256" key="9">
    <source>
        <dbReference type="ARBA" id="ARBA00023242"/>
    </source>
</evidence>
<dbReference type="Pfam" id="PF00249">
    <property type="entry name" value="Myb_DNA-binding"/>
    <property type="match status" value="1"/>
</dbReference>
<feature type="compositionally biased region" description="Low complexity" evidence="10">
    <location>
        <begin position="448"/>
        <end position="462"/>
    </location>
</feature>
<dbReference type="FunFam" id="1.10.10.60:FF:000151">
    <property type="entry name" value="histone H2A deubiquitinase MYSM1 isoform X2"/>
    <property type="match status" value="1"/>
</dbReference>
<feature type="compositionally biased region" description="Polar residues" evidence="10">
    <location>
        <begin position="1"/>
        <end position="18"/>
    </location>
</feature>
<dbReference type="NCBIfam" id="TIGR01557">
    <property type="entry name" value="myb_SHAQKYF"/>
    <property type="match status" value="1"/>
</dbReference>
<keyword evidence="15" id="KW-1185">Reference proteome</keyword>
<dbReference type="AlphaFoldDB" id="W7T1L1"/>
<feature type="domain" description="Myb-like" evidence="11">
    <location>
        <begin position="213"/>
        <end position="263"/>
    </location>
</feature>
<evidence type="ECO:0000256" key="10">
    <source>
        <dbReference type="SAM" id="MobiDB-lite"/>
    </source>
</evidence>
<keyword evidence="8" id="KW-0804">Transcription</keyword>
<dbReference type="CDD" id="cd00167">
    <property type="entry name" value="SANT"/>
    <property type="match status" value="1"/>
</dbReference>
<feature type="compositionally biased region" description="Basic and acidic residues" evidence="10">
    <location>
        <begin position="467"/>
        <end position="486"/>
    </location>
</feature>
<sequence>MSAPKLSNTTHGLHSQNARAPRPVSSFRADRGAPGPGLPPPPPPSPSGSSQKLLPTRQSVDKGGNGVTEGGEGKDSLCGDTHEAHAAPAAGPTSRSNQHSFQYTPAASTSDATSCELSPSVPGHYSQPSTLAVSAGSAGSHQRPPSQSPQGANETAHPPNYPLSTHLPEHESNTSRPLSSDAASEYGDGPGGARTESGMWPMPPSGTVGVKRRRESVRGRWTAEEHEAFLRGLRVYGREWKRVAADIKTRSSAQIRSHAQKYFAKLAKARGMAGMTHAGGMALDSEGSGMLLGSEEPSGDGAGSVRRLHGVPSLPTGAHHRHPRGQEVPSPGTYTAFSRGGGPHDVSLAYAHYGLAQHGQMRSGLGLPDPYPAYAPYPLQAPTPAPPQQVLPRAEEAALRREVGKVLVKLKARREAMLVAGGDREQRPRFERSGGDKWGEADEGETTPGARGALAGPRPGVASGREGAGREEPGQQERVWRYDDGQRGGFGATGQEGPYGGRGQDPRPPGASHSAFGRGEGLKTTEPASFAHGGAPPLSLGQLSSNDPRQPPQGASARPRSASSSCTLLPASIPSSFSSAPPLCTGESVATEREEEKEGQTDEDMGPEEATGVGPRRVE</sequence>
<dbReference type="GO" id="GO:0046872">
    <property type="term" value="F:metal ion binding"/>
    <property type="evidence" value="ECO:0007669"/>
    <property type="project" value="UniProtKB-KW"/>
</dbReference>
<dbReference type="PANTHER" id="PTHR12802">
    <property type="entry name" value="SWI/SNF COMPLEX-RELATED"/>
    <property type="match status" value="1"/>
</dbReference>
<comment type="caution">
    <text evidence="14">The sequence shown here is derived from an EMBL/GenBank/DDBJ whole genome shotgun (WGS) entry which is preliminary data.</text>
</comment>
<dbReference type="InterPro" id="IPR017930">
    <property type="entry name" value="Myb_dom"/>
</dbReference>
<feature type="region of interest" description="Disordered" evidence="10">
    <location>
        <begin position="1"/>
        <end position="213"/>
    </location>
</feature>
<keyword evidence="3" id="KW-0378">Hydrolase</keyword>
<dbReference type="PROSITE" id="PS51293">
    <property type="entry name" value="SANT"/>
    <property type="match status" value="1"/>
</dbReference>
<evidence type="ECO:0000256" key="2">
    <source>
        <dbReference type="ARBA" id="ARBA00022723"/>
    </source>
</evidence>
<dbReference type="InterPro" id="IPR017884">
    <property type="entry name" value="SANT_dom"/>
</dbReference>
<feature type="compositionally biased region" description="Basic and acidic residues" evidence="10">
    <location>
        <begin position="422"/>
        <end position="440"/>
    </location>
</feature>
<gene>
    <name evidence="14" type="ORF">Naga_100061g3</name>
</gene>
<dbReference type="PROSITE" id="PS51294">
    <property type="entry name" value="HTH_MYB"/>
    <property type="match status" value="1"/>
</dbReference>
<dbReference type="SUPFAM" id="SSF46689">
    <property type="entry name" value="Homeodomain-like"/>
    <property type="match status" value="1"/>
</dbReference>
<feature type="compositionally biased region" description="Basic and acidic residues" evidence="10">
    <location>
        <begin position="590"/>
        <end position="600"/>
    </location>
</feature>
<dbReference type="PROSITE" id="PS50090">
    <property type="entry name" value="MYB_LIKE"/>
    <property type="match status" value="1"/>
</dbReference>
<dbReference type="PANTHER" id="PTHR12802:SF173">
    <property type="entry name" value="MYB-LIKE PROTEIN K"/>
    <property type="match status" value="1"/>
</dbReference>
<proteinExistence type="predicted"/>
<dbReference type="InterPro" id="IPR009057">
    <property type="entry name" value="Homeodomain-like_sf"/>
</dbReference>
<feature type="region of interest" description="Disordered" evidence="10">
    <location>
        <begin position="288"/>
        <end position="340"/>
    </location>
</feature>
<reference evidence="14 15" key="1">
    <citation type="journal article" date="2014" name="Mol. Plant">
        <title>Chromosome Scale Genome Assembly and Transcriptome Profiling of Nannochloropsis gaditana in Nitrogen Depletion.</title>
        <authorList>
            <person name="Corteggiani Carpinelli E."/>
            <person name="Telatin A."/>
            <person name="Vitulo N."/>
            <person name="Forcato C."/>
            <person name="D'Angelo M."/>
            <person name="Schiavon R."/>
            <person name="Vezzi A."/>
            <person name="Giacometti G.M."/>
            <person name="Morosinotto T."/>
            <person name="Valle G."/>
        </authorList>
    </citation>
    <scope>NUCLEOTIDE SEQUENCE [LARGE SCALE GENOMIC DNA]</scope>
    <source>
        <strain evidence="14 15">B-31</strain>
    </source>
</reference>
<keyword evidence="6" id="KW-0482">Metalloprotease</keyword>
<feature type="compositionally biased region" description="Polar residues" evidence="10">
    <location>
        <begin position="126"/>
        <end position="153"/>
    </location>
</feature>
<dbReference type="EMBL" id="AZIL01002741">
    <property type="protein sequence ID" value="EWM20940.1"/>
    <property type="molecule type" value="Genomic_DNA"/>
</dbReference>
<evidence type="ECO:0000259" key="13">
    <source>
        <dbReference type="PROSITE" id="PS51294"/>
    </source>
</evidence>
<dbReference type="SMART" id="SM00717">
    <property type="entry name" value="SANT"/>
    <property type="match status" value="1"/>
</dbReference>
<dbReference type="Gene3D" id="1.10.10.60">
    <property type="entry name" value="Homeodomain-like"/>
    <property type="match status" value="1"/>
</dbReference>
<keyword evidence="5" id="KW-0805">Transcription regulation</keyword>
<evidence type="ECO:0000313" key="14">
    <source>
        <dbReference type="EMBL" id="EWM20940.1"/>
    </source>
</evidence>
<dbReference type="GO" id="GO:0003677">
    <property type="term" value="F:DNA binding"/>
    <property type="evidence" value="ECO:0007669"/>
    <property type="project" value="UniProtKB-KW"/>
</dbReference>
<dbReference type="GO" id="GO:0006508">
    <property type="term" value="P:proteolysis"/>
    <property type="evidence" value="ECO:0007669"/>
    <property type="project" value="UniProtKB-KW"/>
</dbReference>
<protein>
    <submittedName>
        <fullName evidence="14">SANT/Myb domain protein</fullName>
    </submittedName>
</protein>
<accession>W7T1L1</accession>
<dbReference type="GO" id="GO:0008237">
    <property type="term" value="F:metallopeptidase activity"/>
    <property type="evidence" value="ECO:0007669"/>
    <property type="project" value="UniProtKB-KW"/>
</dbReference>
<name>W7T1L1_9STRA</name>
<keyword evidence="1" id="KW-0645">Protease</keyword>
<organism evidence="14 15">
    <name type="scientific">Nannochloropsis gaditana</name>
    <dbReference type="NCBI Taxonomy" id="72520"/>
    <lineage>
        <taxon>Eukaryota</taxon>
        <taxon>Sar</taxon>
        <taxon>Stramenopiles</taxon>
        <taxon>Ochrophyta</taxon>
        <taxon>Eustigmatophyceae</taxon>
        <taxon>Eustigmatales</taxon>
        <taxon>Monodopsidaceae</taxon>
        <taxon>Nannochloropsis</taxon>
    </lineage>
</organism>
<feature type="compositionally biased region" description="Basic and acidic residues" evidence="10">
    <location>
        <begin position="71"/>
        <end position="85"/>
    </location>
</feature>
<feature type="region of interest" description="Disordered" evidence="10">
    <location>
        <begin position="419"/>
        <end position="619"/>
    </location>
</feature>
<evidence type="ECO:0000313" key="15">
    <source>
        <dbReference type="Proteomes" id="UP000019335"/>
    </source>
</evidence>